<dbReference type="AlphaFoldDB" id="A0A8D6Q1J7"/>
<protein>
    <submittedName>
        <fullName evidence="1">Uncharacterized protein</fullName>
    </submittedName>
</protein>
<dbReference type="Proteomes" id="UP000679213">
    <property type="component" value="Chromosome I"/>
</dbReference>
<name>A0A8D6Q1J7_9EURY</name>
<reference evidence="1 2" key="1">
    <citation type="submission" date="2020-04" db="EMBL/GenBank/DDBJ databases">
        <authorList>
            <consortium name="Genoscope - CEA"/>
            <person name="William W."/>
        </authorList>
    </citation>
    <scope>NUCLEOTIDE SEQUENCE [LARGE SCALE GENOMIC DNA]</scope>
    <source>
        <strain evidence="1 2">SG7</strain>
    </source>
</reference>
<dbReference type="InterPro" id="IPR019296">
    <property type="entry name" value="Unchr_N-regulatory-PII-rel"/>
</dbReference>
<organism evidence="1 2">
    <name type="scientific">Methanocaldococcus lauensis</name>
    <dbReference type="NCBI Taxonomy" id="2546128"/>
    <lineage>
        <taxon>Archaea</taxon>
        <taxon>Methanobacteriati</taxon>
        <taxon>Methanobacteriota</taxon>
        <taxon>Methanomada group</taxon>
        <taxon>Methanococci</taxon>
        <taxon>Methanococcales</taxon>
        <taxon>Methanocaldococcaceae</taxon>
        <taxon>Methanocaldococcus</taxon>
    </lineage>
</organism>
<gene>
    <name evidence="1" type="ORF">MLAUSG7_1289</name>
</gene>
<dbReference type="KEGG" id="mesg:MLAUSG7_1289"/>
<dbReference type="Pfam" id="PF10126">
    <property type="entry name" value="Nit_Regul_Hom"/>
    <property type="match status" value="1"/>
</dbReference>
<sequence>MSKRVLLKLFIEEKNINKAINIMTLAGISGFFLHNYRGMSSDKFKTLKKEDLEDINKVYEIINKESDKAVIIGTVVKEEKSKKIEELLKEKMSNDKWTLIKIPILKVKVHKV</sequence>
<keyword evidence="2" id="KW-1185">Reference proteome</keyword>
<accession>A0A8D6Q1J7</accession>
<dbReference type="GeneID" id="65884083"/>
<dbReference type="RefSeq" id="WP_214399623.1">
    <property type="nucleotide sequence ID" value="NZ_LR792632.1"/>
</dbReference>
<proteinExistence type="predicted"/>
<dbReference type="EMBL" id="LR792632">
    <property type="protein sequence ID" value="CAB3289567.1"/>
    <property type="molecule type" value="Genomic_DNA"/>
</dbReference>
<evidence type="ECO:0000313" key="1">
    <source>
        <dbReference type="EMBL" id="CAB3289567.1"/>
    </source>
</evidence>
<evidence type="ECO:0000313" key="2">
    <source>
        <dbReference type="Proteomes" id="UP000679213"/>
    </source>
</evidence>